<reference evidence="4" key="2">
    <citation type="submission" date="2014-02" db="EMBL/GenBank/DDBJ databases">
        <title>Complete DNA sequence of /Kuraishia capsulata/ illustrates novel genomic features among budding yeasts (/Saccharomycotina/).</title>
        <authorList>
            <person name="Morales L."/>
            <person name="Noel B."/>
            <person name="Porcel B."/>
            <person name="Marcet-Houben M."/>
            <person name="Hullo M-F."/>
            <person name="Sacerdot C."/>
            <person name="Tekaia F."/>
            <person name="Leh-Louis V."/>
            <person name="Despons L."/>
            <person name="Khanna V."/>
            <person name="Aury J-M."/>
            <person name="Barbe V."/>
            <person name="Couloux A."/>
            <person name="Labadie K."/>
            <person name="Pelletier E."/>
            <person name="Souciet J-L."/>
            <person name="Boekhout T."/>
            <person name="Gabaldon T."/>
            <person name="Wincker P."/>
            <person name="Dujon B."/>
        </authorList>
    </citation>
    <scope>NUCLEOTIDE SEQUENCE</scope>
    <source>
        <strain evidence="4">CBS 1993</strain>
    </source>
</reference>
<dbReference type="GO" id="GO:0005852">
    <property type="term" value="C:eukaryotic translation initiation factor 3 complex"/>
    <property type="evidence" value="ECO:0007669"/>
    <property type="project" value="UniProtKB-UniRule"/>
</dbReference>
<dbReference type="Gene3D" id="1.10.10.10">
    <property type="entry name" value="Winged helix-like DNA-binding domain superfamily/Winged helix DNA-binding domain"/>
    <property type="match status" value="1"/>
</dbReference>
<sequence>MENNLVYVPAQRPEYISDILSSLKRYDTSIIRDLQRYLAQQFDESFQDLNSNLALLKLYEISGSDRQDDEDDEDDDDDEEEENESYSIKALIKGLVNFSHNDFELYLNLLPSYVIINDQAPFIDSFNQQTQKLVSVYKLLTLGKFGKFWNEFENDAELAKILKTHANPESLKLEFQKSIGTLIGISNKSIKRDFLQRVLNFKDAAALEAYVSANFSWKLEGDKYVVGNEDDNSFVSISTENVKLEQLTRLIKRTIEA</sequence>
<evidence type="ECO:0000313" key="5">
    <source>
        <dbReference type="Proteomes" id="UP000019384"/>
    </source>
</evidence>
<keyword evidence="1" id="KW-0396">Initiation factor</keyword>
<dbReference type="GO" id="GO:0043022">
    <property type="term" value="F:ribosome binding"/>
    <property type="evidence" value="ECO:0007669"/>
    <property type="project" value="InterPro"/>
</dbReference>
<comment type="similarity">
    <text evidence="1">Belongs to the eIF-3 subunit K family.</text>
</comment>
<dbReference type="PANTHER" id="PTHR13022:SF0">
    <property type="entry name" value="EUKARYOTIC TRANSLATION INITIATION FACTOR 3 SUBUNIT K"/>
    <property type="match status" value="1"/>
</dbReference>
<comment type="function">
    <text evidence="1">Component of the eukaryotic translation initiation factor 3 (eIF-3) complex, which is involved in protein synthesis of a specialized repertoire of mRNAs and, together with other initiation factors, stimulates binding of mRNA and methionyl-tRNAi to the 40S ribosome. The eIF-3 complex specifically targets and initiates translation of a subset of mRNAs involved in cell proliferation.</text>
</comment>
<feature type="region of interest" description="Disordered" evidence="2">
    <location>
        <begin position="64"/>
        <end position="83"/>
    </location>
</feature>
<dbReference type="GO" id="GO:0033290">
    <property type="term" value="C:eukaryotic 48S preinitiation complex"/>
    <property type="evidence" value="ECO:0007669"/>
    <property type="project" value="UniProtKB-UniRule"/>
</dbReference>
<proteinExistence type="inferred from homology"/>
<organism evidence="4 5">
    <name type="scientific">Kuraishia capsulata CBS 1993</name>
    <dbReference type="NCBI Taxonomy" id="1382522"/>
    <lineage>
        <taxon>Eukaryota</taxon>
        <taxon>Fungi</taxon>
        <taxon>Dikarya</taxon>
        <taxon>Ascomycota</taxon>
        <taxon>Saccharomycotina</taxon>
        <taxon>Pichiomycetes</taxon>
        <taxon>Pichiales</taxon>
        <taxon>Pichiaceae</taxon>
        <taxon>Kuraishia</taxon>
    </lineage>
</organism>
<keyword evidence="5" id="KW-1185">Reference proteome</keyword>
<protein>
    <recommendedName>
        <fullName evidence="1">Eukaryotic translation initiation factor 3 subunit K</fullName>
        <shortName evidence="1">eIF3k</shortName>
    </recommendedName>
    <alternativeName>
        <fullName evidence="1">eIF-3 p25</fullName>
    </alternativeName>
</protein>
<reference evidence="4" key="1">
    <citation type="submission" date="2013-12" db="EMBL/GenBank/DDBJ databases">
        <authorList>
            <person name="Genoscope - CEA"/>
        </authorList>
    </citation>
    <scope>NUCLEOTIDE SEQUENCE</scope>
    <source>
        <strain evidence="4">CBS 1993</strain>
    </source>
</reference>
<feature type="domain" description="CSN8/PSMD8/EIF3K" evidence="3">
    <location>
        <begin position="89"/>
        <end position="227"/>
    </location>
</feature>
<dbReference type="InterPro" id="IPR016020">
    <property type="entry name" value="Transl_init_fac_sub12_N_euk"/>
</dbReference>
<dbReference type="OrthoDB" id="337745at2759"/>
<evidence type="ECO:0000259" key="3">
    <source>
        <dbReference type="Pfam" id="PF10075"/>
    </source>
</evidence>
<dbReference type="AlphaFoldDB" id="W6MN34"/>
<dbReference type="RefSeq" id="XP_022459651.1">
    <property type="nucleotide sequence ID" value="XM_022602071.1"/>
</dbReference>
<dbReference type="HOGENOM" id="CLU_1082068_0_0_1"/>
<keyword evidence="1" id="KW-0963">Cytoplasm</keyword>
<dbReference type="Gene3D" id="1.25.40.250">
    <property type="entry name" value="ARM repeat, domain 1"/>
    <property type="match status" value="1"/>
</dbReference>
<comment type="subcellular location">
    <subcellularLocation>
        <location evidence="1">Cytoplasm</location>
    </subcellularLocation>
</comment>
<dbReference type="InterPro" id="IPR033464">
    <property type="entry name" value="CSN8_PSD8_EIF3K"/>
</dbReference>
<evidence type="ECO:0000313" key="4">
    <source>
        <dbReference type="EMBL" id="CDK27658.1"/>
    </source>
</evidence>
<dbReference type="InterPro" id="IPR009374">
    <property type="entry name" value="eIF3k"/>
</dbReference>
<dbReference type="InterPro" id="IPR036390">
    <property type="entry name" value="WH_DNA-bd_sf"/>
</dbReference>
<dbReference type="Proteomes" id="UP000019384">
    <property type="component" value="Unassembled WGS sequence"/>
</dbReference>
<dbReference type="GeneID" id="34521039"/>
<dbReference type="STRING" id="1382522.W6MN34"/>
<evidence type="ECO:0000256" key="2">
    <source>
        <dbReference type="SAM" id="MobiDB-lite"/>
    </source>
</evidence>
<comment type="subunit">
    <text evidence="1">Component of the eukaryotic translation initiation factor 3 (eIF-3) complex.</text>
</comment>
<dbReference type="GO" id="GO:0001732">
    <property type="term" value="P:formation of cytoplasmic translation initiation complex"/>
    <property type="evidence" value="ECO:0007669"/>
    <property type="project" value="UniProtKB-UniRule"/>
</dbReference>
<keyword evidence="1" id="KW-0648">Protein biosynthesis</keyword>
<gene>
    <name evidence="4" type="ORF">KUCA_T00003637001</name>
</gene>
<dbReference type="HAMAP" id="MF_03010">
    <property type="entry name" value="eIF3k"/>
    <property type="match status" value="1"/>
</dbReference>
<evidence type="ECO:0000256" key="1">
    <source>
        <dbReference type="HAMAP-Rule" id="MF_03010"/>
    </source>
</evidence>
<dbReference type="GO" id="GO:0003723">
    <property type="term" value="F:RNA binding"/>
    <property type="evidence" value="ECO:0007669"/>
    <property type="project" value="UniProtKB-UniRule"/>
</dbReference>
<dbReference type="GO" id="GO:0016282">
    <property type="term" value="C:eukaryotic 43S preinitiation complex"/>
    <property type="evidence" value="ECO:0007669"/>
    <property type="project" value="UniProtKB-UniRule"/>
</dbReference>
<dbReference type="InterPro" id="IPR036388">
    <property type="entry name" value="WH-like_DNA-bd_sf"/>
</dbReference>
<dbReference type="InterPro" id="IPR016024">
    <property type="entry name" value="ARM-type_fold"/>
</dbReference>
<dbReference type="SUPFAM" id="SSF46785">
    <property type="entry name" value="Winged helix' DNA-binding domain"/>
    <property type="match status" value="1"/>
</dbReference>
<dbReference type="GO" id="GO:0003743">
    <property type="term" value="F:translation initiation factor activity"/>
    <property type="evidence" value="ECO:0007669"/>
    <property type="project" value="UniProtKB-UniRule"/>
</dbReference>
<dbReference type="Pfam" id="PF10075">
    <property type="entry name" value="CSN8_PSD8_EIF3K"/>
    <property type="match status" value="1"/>
</dbReference>
<dbReference type="PANTHER" id="PTHR13022">
    <property type="entry name" value="EUKARYOTIC TRANSLATION INITIATION FACTOR 3 SUBUNIT 11"/>
    <property type="match status" value="1"/>
</dbReference>
<name>W6MN34_9ASCO</name>
<dbReference type="SUPFAM" id="SSF48371">
    <property type="entry name" value="ARM repeat"/>
    <property type="match status" value="1"/>
</dbReference>
<feature type="compositionally biased region" description="Acidic residues" evidence="2">
    <location>
        <begin position="67"/>
        <end position="83"/>
    </location>
</feature>
<dbReference type="EMBL" id="HG793128">
    <property type="protein sequence ID" value="CDK27658.1"/>
    <property type="molecule type" value="Genomic_DNA"/>
</dbReference>
<accession>W6MN34</accession>
<dbReference type="GO" id="GO:0006446">
    <property type="term" value="P:regulation of translational initiation"/>
    <property type="evidence" value="ECO:0007669"/>
    <property type="project" value="InterPro"/>
</dbReference>